<comment type="caution">
    <text evidence="1">The sequence shown here is derived from an EMBL/GenBank/DDBJ whole genome shotgun (WGS) entry which is preliminary data.</text>
</comment>
<name>A0A507CA83_9FUNG</name>
<gene>
    <name evidence="1" type="ORF">SeLEV6574_g08290</name>
</gene>
<protein>
    <submittedName>
        <fullName evidence="1">Uncharacterized protein</fullName>
    </submittedName>
</protein>
<dbReference type="AlphaFoldDB" id="A0A507CA83"/>
<organism evidence="1 2">
    <name type="scientific">Synchytrium endobioticum</name>
    <dbReference type="NCBI Taxonomy" id="286115"/>
    <lineage>
        <taxon>Eukaryota</taxon>
        <taxon>Fungi</taxon>
        <taxon>Fungi incertae sedis</taxon>
        <taxon>Chytridiomycota</taxon>
        <taxon>Chytridiomycota incertae sedis</taxon>
        <taxon>Chytridiomycetes</taxon>
        <taxon>Synchytriales</taxon>
        <taxon>Synchytriaceae</taxon>
        <taxon>Synchytrium</taxon>
    </lineage>
</organism>
<dbReference type="EMBL" id="QEAM01000828">
    <property type="protein sequence ID" value="TPX34415.1"/>
    <property type="molecule type" value="Genomic_DNA"/>
</dbReference>
<reference evidence="1 2" key="1">
    <citation type="journal article" date="2019" name="Sci. Rep.">
        <title>Comparative genomics of chytrid fungi reveal insights into the obligate biotrophic and pathogenic lifestyle of Synchytrium endobioticum.</title>
        <authorList>
            <person name="van de Vossenberg B.T.L.H."/>
            <person name="Warris S."/>
            <person name="Nguyen H.D.T."/>
            <person name="van Gent-Pelzer M.P.E."/>
            <person name="Joly D.L."/>
            <person name="van de Geest H.C."/>
            <person name="Bonants P.J.M."/>
            <person name="Smith D.S."/>
            <person name="Levesque C.A."/>
            <person name="van der Lee T.A.J."/>
        </authorList>
    </citation>
    <scope>NUCLEOTIDE SEQUENCE [LARGE SCALE GENOMIC DNA]</scope>
    <source>
        <strain evidence="1 2">LEV6574</strain>
    </source>
</reference>
<dbReference type="VEuPathDB" id="FungiDB:SeMB42_g07717"/>
<dbReference type="VEuPathDB" id="FungiDB:SeMB42_g07688"/>
<dbReference type="Proteomes" id="UP000320475">
    <property type="component" value="Unassembled WGS sequence"/>
</dbReference>
<sequence length="516" mass="58464">MSDTSNESGYPQTYAKCITVDRKANQRVVDDIREAVNDFRTIDIPAMNKIAKFDEGDYRTWVTDPIRKRAVYHFMEQIGELVNRLHYKRDMDLAEKDALYEWGQPTALYRLIRNLMAHNPHRVIKFPGMRAGAFKHLYLAITEAFARLDGIVEMLKLVKAKVALDLTWLGDVAFEIQEMSLGGIVDNGGKSAAPSTELLSSKTLDCKPRDHAFWPCQQCRRGQHDVENLVARPSHPTMSPPLRSVKLLRVKVAIALVSLLLPLCQPTSTPPGPARDANLERIAMMMAEEADAIAQRVTFVDRTRQLLSVERATQLSSDQSLRELIEKSVPESSPYTLEQFMEFPHNQMAYSYYELARQFHGLVHQKLNDQYLQLLDALQHSYFRHPHGPRNEQEMALRSRLEIVREIMGQHNQLKTAYAGILGITKVNMALPLADAVAYMEHAPPPFGAPVGLPEAVLKQAGMEMAIEGERLRKYVDILEEVEEFHPGGRIRSSVDALKLTASDRLFLSITAMEIH</sequence>
<evidence type="ECO:0000313" key="1">
    <source>
        <dbReference type="EMBL" id="TPX34415.1"/>
    </source>
</evidence>
<accession>A0A507CA83</accession>
<evidence type="ECO:0000313" key="2">
    <source>
        <dbReference type="Proteomes" id="UP000320475"/>
    </source>
</evidence>
<proteinExistence type="predicted"/>